<dbReference type="AlphaFoldDB" id="A0A9P1IS04"/>
<evidence type="ECO:0000259" key="5">
    <source>
        <dbReference type="PROSITE" id="PS50984"/>
    </source>
</evidence>
<evidence type="ECO:0000313" key="6">
    <source>
        <dbReference type="EMBL" id="CAI5450965.1"/>
    </source>
</evidence>
<dbReference type="PROSITE" id="PS50984">
    <property type="entry name" value="TRUD"/>
    <property type="match status" value="1"/>
</dbReference>
<dbReference type="InterPro" id="IPR001656">
    <property type="entry name" value="PsdUridine_synth_TruD"/>
</dbReference>
<dbReference type="PANTHER" id="PTHR13326">
    <property type="entry name" value="TRNA PSEUDOURIDINE SYNTHASE D"/>
    <property type="match status" value="1"/>
</dbReference>
<proteinExistence type="inferred from homology"/>
<keyword evidence="7" id="KW-1185">Reference proteome</keyword>
<comment type="caution">
    <text evidence="6">The sequence shown here is derived from an EMBL/GenBank/DDBJ whole genome shotgun (WGS) entry which is preliminary data.</text>
</comment>
<dbReference type="Gene3D" id="3.30.2350.20">
    <property type="entry name" value="TruD, catalytic domain"/>
    <property type="match status" value="2"/>
</dbReference>
<dbReference type="Pfam" id="PF01142">
    <property type="entry name" value="TruD"/>
    <property type="match status" value="1"/>
</dbReference>
<evidence type="ECO:0000256" key="3">
    <source>
        <dbReference type="ARBA" id="ARBA00023235"/>
    </source>
</evidence>
<dbReference type="InterPro" id="IPR011760">
    <property type="entry name" value="PsdUridine_synth_TruD_insert"/>
</dbReference>
<dbReference type="SUPFAM" id="SSF55120">
    <property type="entry name" value="Pseudouridine synthase"/>
    <property type="match status" value="1"/>
</dbReference>
<feature type="domain" description="TRUD" evidence="5">
    <location>
        <begin position="263"/>
        <end position="473"/>
    </location>
</feature>
<dbReference type="InterPro" id="IPR020103">
    <property type="entry name" value="PsdUridine_synth_cat_dom_sf"/>
</dbReference>
<dbReference type="OrthoDB" id="447290at2759"/>
<accession>A0A9P1IS04</accession>
<organism evidence="6 7">
    <name type="scientific">Caenorhabditis angaria</name>
    <dbReference type="NCBI Taxonomy" id="860376"/>
    <lineage>
        <taxon>Eukaryota</taxon>
        <taxon>Metazoa</taxon>
        <taxon>Ecdysozoa</taxon>
        <taxon>Nematoda</taxon>
        <taxon>Chromadorea</taxon>
        <taxon>Rhabditida</taxon>
        <taxon>Rhabditina</taxon>
        <taxon>Rhabditomorpha</taxon>
        <taxon>Rhabditoidea</taxon>
        <taxon>Rhabditidae</taxon>
        <taxon>Peloderinae</taxon>
        <taxon>Caenorhabditis</taxon>
    </lineage>
</organism>
<dbReference type="PIRSF" id="PIRSF037016">
    <property type="entry name" value="Pseudouridin_synth_euk_prd"/>
    <property type="match status" value="1"/>
</dbReference>
<dbReference type="Proteomes" id="UP001152747">
    <property type="component" value="Unassembled WGS sequence"/>
</dbReference>
<dbReference type="GO" id="GO:0005634">
    <property type="term" value="C:nucleus"/>
    <property type="evidence" value="ECO:0007669"/>
    <property type="project" value="TreeGrafter"/>
</dbReference>
<dbReference type="GO" id="GO:0008033">
    <property type="term" value="P:tRNA processing"/>
    <property type="evidence" value="ECO:0007669"/>
    <property type="project" value="UniProtKB-KW"/>
</dbReference>
<evidence type="ECO:0000256" key="4">
    <source>
        <dbReference type="ARBA" id="ARBA00036943"/>
    </source>
</evidence>
<dbReference type="PANTHER" id="PTHR13326:SF31">
    <property type="entry name" value="PSEUDOURIDYLATE SYNTHASE 7 HOMOLOG"/>
    <property type="match status" value="1"/>
</dbReference>
<dbReference type="InterPro" id="IPR020119">
    <property type="entry name" value="PsdUridine_synth_TruD_CS"/>
</dbReference>
<dbReference type="PROSITE" id="PS01268">
    <property type="entry name" value="UPF0024"/>
    <property type="match status" value="1"/>
</dbReference>
<evidence type="ECO:0000256" key="1">
    <source>
        <dbReference type="ARBA" id="ARBA00007953"/>
    </source>
</evidence>
<sequence length="563" mass="64369">MESDYGLTEYASGEKLENIPCILKEMYSDFKVEEILDDFTVLQIPSPDFIVENSAKNQPEDVKQLPKPDFLDDQIIEKLEERFAQKGEPVVIETENLSKEDRKNIHNYVRENYGGKLISETKDDKIIVSHGHTQSTRKRKHWDENIPKETHFTMCKENKDTSYALGIVSKFLKVPPNHLKTHGIKDKRGVTSQRVCGRQITEKQILDLNSILRQIMIFDVSYKNESIQIGGHWGNRFSIILRNIPEDSQELLKNRLASFDKLGFINYFGTQRFGSRVSNTAEIGLHILRREWENAVKAILNNALPQHLEDRTVGFAIRCFQETGNAKLAYSKLRGAQAFATIEGSILKCLLKGGTWQQCITDAIPIQTRSLYVHAYQSLIWNRVASKRVREFGRAILNEEVDCGKNGENLKTGINSHFDIHIPLAGENETFKNSIAMQWTNEELAKDNIKPEAFTSLHDRFSLGESSRPLFVEAKNLEYNFIRYSEPRALLQDGLKTRAIPESERNGDYLAIQLKFDLPSGCYATVALREITGEDMSKISMKEASFKLKNDAETKVEDEIKVE</sequence>
<comment type="catalytic activity">
    <reaction evidence="4">
        <text>a uridine in tRNA = a pseudouridine in tRNA</text>
        <dbReference type="Rhea" id="RHEA:54572"/>
        <dbReference type="Rhea" id="RHEA-COMP:13339"/>
        <dbReference type="Rhea" id="RHEA-COMP:13934"/>
        <dbReference type="ChEBI" id="CHEBI:65314"/>
        <dbReference type="ChEBI" id="CHEBI:65315"/>
    </reaction>
</comment>
<dbReference type="GO" id="GO:0009982">
    <property type="term" value="F:pseudouridine synthase activity"/>
    <property type="evidence" value="ECO:0007669"/>
    <property type="project" value="InterPro"/>
</dbReference>
<dbReference type="CDD" id="cd02576">
    <property type="entry name" value="PseudoU_synth_ScPUS7"/>
    <property type="match status" value="1"/>
</dbReference>
<reference evidence="6" key="1">
    <citation type="submission" date="2022-11" db="EMBL/GenBank/DDBJ databases">
        <authorList>
            <person name="Kikuchi T."/>
        </authorList>
    </citation>
    <scope>NUCLEOTIDE SEQUENCE</scope>
    <source>
        <strain evidence="6">PS1010</strain>
    </source>
</reference>
<dbReference type="GO" id="GO:0001522">
    <property type="term" value="P:pseudouridine synthesis"/>
    <property type="evidence" value="ECO:0007669"/>
    <property type="project" value="InterPro"/>
</dbReference>
<gene>
    <name evidence="6" type="ORF">CAMP_LOCUS13602</name>
</gene>
<comment type="similarity">
    <text evidence="1">Belongs to the pseudouridine synthase TruD family.</text>
</comment>
<keyword evidence="3" id="KW-0413">Isomerase</keyword>
<evidence type="ECO:0000313" key="7">
    <source>
        <dbReference type="Proteomes" id="UP001152747"/>
    </source>
</evidence>
<keyword evidence="2" id="KW-0819">tRNA processing</keyword>
<dbReference type="NCBIfam" id="TIGR00094">
    <property type="entry name" value="tRNA_TruD_broad"/>
    <property type="match status" value="1"/>
</dbReference>
<protein>
    <recommendedName>
        <fullName evidence="5">TRUD domain-containing protein</fullName>
    </recommendedName>
</protein>
<dbReference type="GO" id="GO:0003723">
    <property type="term" value="F:RNA binding"/>
    <property type="evidence" value="ECO:0007669"/>
    <property type="project" value="InterPro"/>
</dbReference>
<dbReference type="InterPro" id="IPR042214">
    <property type="entry name" value="TruD_catalytic"/>
</dbReference>
<evidence type="ECO:0000256" key="2">
    <source>
        <dbReference type="ARBA" id="ARBA00022694"/>
    </source>
</evidence>
<dbReference type="EMBL" id="CANHGI010000005">
    <property type="protein sequence ID" value="CAI5450965.1"/>
    <property type="molecule type" value="Genomic_DNA"/>
</dbReference>
<name>A0A9P1IS04_9PELO</name>